<gene>
    <name evidence="1" type="ORF">TBIB3V08_LOCUS4603</name>
</gene>
<evidence type="ECO:0000313" key="1">
    <source>
        <dbReference type="EMBL" id="CAD7442164.1"/>
    </source>
</evidence>
<proteinExistence type="predicted"/>
<reference evidence="1" key="1">
    <citation type="submission" date="2020-11" db="EMBL/GenBank/DDBJ databases">
        <authorList>
            <person name="Tran Van P."/>
        </authorList>
    </citation>
    <scope>NUCLEOTIDE SEQUENCE</scope>
</reference>
<protein>
    <submittedName>
        <fullName evidence="1">Uncharacterized protein</fullName>
    </submittedName>
</protein>
<sequence length="170" mass="19155">MITSKDVEDGWLQIQSTAQGRDNTAAIQRPHWHNDLMAETTQLPSNDLTGTTTSWLYASHCGDNTAAIQRQESSVATRWASLPPTVLLTSLCLWVTRVRAKDNVLVNVCVKGCIQTNTILASSEDRWLCETGTFVVNTHNTSFMCRLRTPRIDEDVLEYINHHRPTTQIE</sequence>
<dbReference type="EMBL" id="OD565589">
    <property type="protein sequence ID" value="CAD7442164.1"/>
    <property type="molecule type" value="Genomic_DNA"/>
</dbReference>
<organism evidence="1">
    <name type="scientific">Timema bartmani</name>
    <dbReference type="NCBI Taxonomy" id="61472"/>
    <lineage>
        <taxon>Eukaryota</taxon>
        <taxon>Metazoa</taxon>
        <taxon>Ecdysozoa</taxon>
        <taxon>Arthropoda</taxon>
        <taxon>Hexapoda</taxon>
        <taxon>Insecta</taxon>
        <taxon>Pterygota</taxon>
        <taxon>Neoptera</taxon>
        <taxon>Polyneoptera</taxon>
        <taxon>Phasmatodea</taxon>
        <taxon>Timematodea</taxon>
        <taxon>Timematoidea</taxon>
        <taxon>Timematidae</taxon>
        <taxon>Timema</taxon>
    </lineage>
</organism>
<accession>A0A7R9HZQ3</accession>
<dbReference type="AlphaFoldDB" id="A0A7R9HZQ3"/>
<name>A0A7R9HZQ3_9NEOP</name>